<gene>
    <name evidence="1" type="ORF">BHX94_03585</name>
</gene>
<dbReference type="Proteomes" id="UP000249579">
    <property type="component" value="Unassembled WGS sequence"/>
</dbReference>
<evidence type="ECO:0000313" key="2">
    <source>
        <dbReference type="Proteomes" id="UP000249579"/>
    </source>
</evidence>
<organism evidence="1 2">
    <name type="scientific">Macrococcoides bohemicum</name>
    <dbReference type="NCBI Taxonomy" id="1903056"/>
    <lineage>
        <taxon>Bacteria</taxon>
        <taxon>Bacillati</taxon>
        <taxon>Bacillota</taxon>
        <taxon>Bacilli</taxon>
        <taxon>Bacillales</taxon>
        <taxon>Staphylococcaceae</taxon>
        <taxon>Macrococcoides</taxon>
    </lineage>
</organism>
<comment type="caution">
    <text evidence="1">The sequence shown here is derived from an EMBL/GenBank/DDBJ whole genome shotgun (WGS) entry which is preliminary data.</text>
</comment>
<sequence>MRNLKFEFDLFFISEAFLNEHQYNLLNTLVVPKEEFKKNSSLSNVVNNSTYQTWHLTYEFVIVAEPGWYESIENTFKDALKQEMIDNGTQLINDDRLITSAYWDTLSQKEQISFIQQFDDEPSKTDITQFNSISHLTALHNKFPENHGANCLSATLYALTKNPFILEQWVHQETFMLFLNRLGYKEVESSFNSGDVICFYQDNILTHACYAIDDEYVFNKQGQTFWEPWTIERFERIQSKRDEVNYKIYKKIKVE</sequence>
<reference evidence="1 2" key="1">
    <citation type="journal article" date="2018" name="Front. Microbiol.">
        <title>Description and Comparative Genomics of Macrococcus caseolyticus subsp. hominis subsp. nov., Macrococcus goetzii sp. nov., Macrococcus epidermidis sp. nov., and Macrococcus bohemicus sp. nov., Novel Macrococci From Human Clinical Material With Virulence Potential and Suspected Uptake of Foreign DNA by Natural Transformation.</title>
        <authorList>
            <person name="Maslanova I."/>
            <person name="Wertheimer Z."/>
            <person name="Sedlacek I."/>
            <person name="Svec P."/>
            <person name="Indrakova A."/>
            <person name="Kovarovic V."/>
            <person name="Schumann P."/>
            <person name="Sproer C."/>
            <person name="Kralova S."/>
            <person name="Sedo O."/>
            <person name="Kristofova L."/>
            <person name="Vrbovska V."/>
            <person name="Fuzik T."/>
            <person name="Petras P."/>
            <person name="Zdrahal Z."/>
            <person name="Ruzickova V."/>
            <person name="Doskar J."/>
            <person name="Pantucek R."/>
        </authorList>
    </citation>
    <scope>NUCLEOTIDE SEQUENCE [LARGE SCALE GENOMIC DNA]</scope>
    <source>
        <strain evidence="1 2">03/115</strain>
    </source>
</reference>
<accession>A0A328A7V5</accession>
<dbReference type="EMBL" id="PZJG01000001">
    <property type="protein sequence ID" value="RAK50559.1"/>
    <property type="molecule type" value="Genomic_DNA"/>
</dbReference>
<dbReference type="RefSeq" id="WP_111745013.1">
    <property type="nucleotide sequence ID" value="NZ_JBHSQY010000001.1"/>
</dbReference>
<evidence type="ECO:0008006" key="3">
    <source>
        <dbReference type="Google" id="ProtNLM"/>
    </source>
</evidence>
<dbReference type="AlphaFoldDB" id="A0A328A7V5"/>
<dbReference type="OrthoDB" id="2139078at2"/>
<proteinExistence type="predicted"/>
<evidence type="ECO:0000313" key="1">
    <source>
        <dbReference type="EMBL" id="RAK50559.1"/>
    </source>
</evidence>
<name>A0A328A7V5_9STAP</name>
<protein>
    <recommendedName>
        <fullName evidence="3">NlpC/P60 domain-containing protein</fullName>
    </recommendedName>
</protein>